<dbReference type="GO" id="GO:0006890">
    <property type="term" value="P:retrograde vesicle-mediated transport, Golgi to endoplasmic reticulum"/>
    <property type="evidence" value="ECO:0007669"/>
    <property type="project" value="TreeGrafter"/>
</dbReference>
<name>A0A177AFH5_9PEZI</name>
<comment type="subcellular location">
    <subcellularLocation>
        <location evidence="5">Endoplasmic reticulum membrane</location>
        <topology evidence="5">Multi-pass membrane protein</topology>
    </subcellularLocation>
    <subcellularLocation>
        <location evidence="5">Endoplasmic reticulum-Golgi intermediate compartment membrane</location>
        <topology evidence="5">Multi-pass membrane protein</topology>
    </subcellularLocation>
    <subcellularLocation>
        <location evidence="5">Golgi apparatus membrane</location>
        <topology evidence="5">Multi-pass membrane protein</topology>
    </subcellularLocation>
    <subcellularLocation>
        <location evidence="1">Membrane</location>
    </subcellularLocation>
</comment>
<dbReference type="GO" id="GO:0006888">
    <property type="term" value="P:endoplasmic reticulum to Golgi vesicle-mediated transport"/>
    <property type="evidence" value="ECO:0007669"/>
    <property type="project" value="UniProtKB-UniRule"/>
</dbReference>
<feature type="transmembrane region" description="Helical" evidence="5">
    <location>
        <begin position="339"/>
        <end position="361"/>
    </location>
</feature>
<comment type="similarity">
    <text evidence="5">Belongs to the ERGIC family.</text>
</comment>
<dbReference type="Pfam" id="PF13850">
    <property type="entry name" value="ERGIC_N"/>
    <property type="match status" value="1"/>
</dbReference>
<dbReference type="PANTHER" id="PTHR10984:SF81">
    <property type="entry name" value="ER-DERIVED VESICLES PROTEIN ERV41"/>
    <property type="match status" value="1"/>
</dbReference>
<dbReference type="GO" id="GO:0005789">
    <property type="term" value="C:endoplasmic reticulum membrane"/>
    <property type="evidence" value="ECO:0007669"/>
    <property type="project" value="UniProtKB-SubCell"/>
</dbReference>
<dbReference type="InterPro" id="IPR045888">
    <property type="entry name" value="Erv"/>
</dbReference>
<dbReference type="InterPro" id="IPR039542">
    <property type="entry name" value="Erv_N"/>
</dbReference>
<dbReference type="Proteomes" id="UP000077154">
    <property type="component" value="Unassembled WGS sequence"/>
</dbReference>
<dbReference type="AlphaFoldDB" id="A0A177AFH5"/>
<reference evidence="8" key="1">
    <citation type="submission" date="2016-03" db="EMBL/GenBank/DDBJ databases">
        <title>Updated assembly of Pseudogymnoascus destructans, the fungus causing white-nose syndrome of bats.</title>
        <authorList>
            <person name="Palmer J.M."/>
            <person name="Drees K.P."/>
            <person name="Foster J.T."/>
            <person name="Lindner D.L."/>
        </authorList>
    </citation>
    <scope>NUCLEOTIDE SEQUENCE [LARGE SCALE GENOMIC DNA]</scope>
    <source>
        <strain evidence="8">20631-21</strain>
    </source>
</reference>
<evidence type="ECO:0000259" key="6">
    <source>
        <dbReference type="Pfam" id="PF07970"/>
    </source>
</evidence>
<keyword evidence="2 5" id="KW-0812">Transmembrane</keyword>
<dbReference type="InterPro" id="IPR012936">
    <property type="entry name" value="Erv_C"/>
</dbReference>
<evidence type="ECO:0000256" key="3">
    <source>
        <dbReference type="ARBA" id="ARBA00022989"/>
    </source>
</evidence>
<evidence type="ECO:0000313" key="8">
    <source>
        <dbReference type="EMBL" id="OAF60001.1"/>
    </source>
</evidence>
<dbReference type="RefSeq" id="XP_024325283.1">
    <property type="nucleotide sequence ID" value="XM_024466707.1"/>
</dbReference>
<comment type="caution">
    <text evidence="5">Lacks conserved residue(s) required for the propagation of feature annotation.</text>
</comment>
<keyword evidence="4 5" id="KW-0472">Membrane</keyword>
<dbReference type="GO" id="GO:0000139">
    <property type="term" value="C:Golgi membrane"/>
    <property type="evidence" value="ECO:0007669"/>
    <property type="project" value="UniProtKB-SubCell"/>
</dbReference>
<dbReference type="VEuPathDB" id="FungiDB:GMDG_05797"/>
<dbReference type="GO" id="GO:0033116">
    <property type="term" value="C:endoplasmic reticulum-Golgi intermediate compartment membrane"/>
    <property type="evidence" value="ECO:0007669"/>
    <property type="project" value="UniProtKB-SubCell"/>
</dbReference>
<proteinExistence type="inferred from homology"/>
<gene>
    <name evidence="8" type="ORF">VC83_03058</name>
</gene>
<accession>A0A177AFH5</accession>
<dbReference type="GO" id="GO:0030134">
    <property type="term" value="C:COPII-coated ER to Golgi transport vesicle"/>
    <property type="evidence" value="ECO:0007669"/>
    <property type="project" value="TreeGrafter"/>
</dbReference>
<evidence type="ECO:0000256" key="5">
    <source>
        <dbReference type="RuleBase" id="RU369013"/>
    </source>
</evidence>
<keyword evidence="5" id="KW-0333">Golgi apparatus</keyword>
<protein>
    <recommendedName>
        <fullName evidence="5">Endoplasmic reticulum-Golgi intermediate compartment protein</fullName>
    </recommendedName>
</protein>
<keyword evidence="5" id="KW-0813">Transport</keyword>
<dbReference type="GeneID" id="36286135"/>
<dbReference type="EMBL" id="KV441392">
    <property type="protein sequence ID" value="OAF60001.1"/>
    <property type="molecule type" value="Genomic_DNA"/>
</dbReference>
<sequence length="384" mass="43543">MNGFASHGLDEDRFAEKGSIVSAFDAFPKSKPEYVTKTSGGGKWTVLMLIISALLTMSELGRWWRGNEDHTFEVEKFVSRDLQVNLDMVVAMRCPDIHINVQDASGDRILASKVLKTELTNWLQWVNMKGQHQLGHNADGSVITDEGWESDGHDEGFEEEHVHDIIYTAMRSNKWAKTPKIKGHPRDGDSCRIFGSMMLNKVQGDFHITARGHGYQEAFGTKHLDHSSFNFSHIVSEFSFGAFYPKLINPLDQTITTTANQFYKSQYFMSVVPTIYTVSSPNPLSSKSTIFTNQYAVTHEDRKINERTVPGIFFKYDIEPLMLTIEERRDSFLRFAIKVVNILSGVLVAGHWCFTLSEYFVEVLGKRRKRQSDGVLTGKLGHSD</sequence>
<dbReference type="Pfam" id="PF07970">
    <property type="entry name" value="COPIIcoated_ERV"/>
    <property type="match status" value="1"/>
</dbReference>
<keyword evidence="5" id="KW-0256">Endoplasmic reticulum</keyword>
<feature type="domain" description="Endoplasmic reticulum vesicle transporter C-terminal" evidence="6">
    <location>
        <begin position="186"/>
        <end position="349"/>
    </location>
</feature>
<evidence type="ECO:0000256" key="4">
    <source>
        <dbReference type="ARBA" id="ARBA00023136"/>
    </source>
</evidence>
<evidence type="ECO:0000256" key="1">
    <source>
        <dbReference type="ARBA" id="ARBA00004370"/>
    </source>
</evidence>
<evidence type="ECO:0000259" key="7">
    <source>
        <dbReference type="Pfam" id="PF13850"/>
    </source>
</evidence>
<evidence type="ECO:0000256" key="2">
    <source>
        <dbReference type="ARBA" id="ARBA00022692"/>
    </source>
</evidence>
<dbReference type="eggNOG" id="KOG2667">
    <property type="taxonomic scope" value="Eukaryota"/>
</dbReference>
<feature type="domain" description="Endoplasmic reticulum vesicle transporter N-terminal" evidence="7">
    <location>
        <begin position="22"/>
        <end position="109"/>
    </location>
</feature>
<organism evidence="8">
    <name type="scientific">Pseudogymnoascus destructans</name>
    <dbReference type="NCBI Taxonomy" id="655981"/>
    <lineage>
        <taxon>Eukaryota</taxon>
        <taxon>Fungi</taxon>
        <taxon>Dikarya</taxon>
        <taxon>Ascomycota</taxon>
        <taxon>Pezizomycotina</taxon>
        <taxon>Leotiomycetes</taxon>
        <taxon>Thelebolales</taxon>
        <taxon>Thelebolaceae</taxon>
        <taxon>Pseudogymnoascus</taxon>
    </lineage>
</organism>
<comment type="function">
    <text evidence="5">Plays a role in transport between endoplasmic reticulum and Golgi.</text>
</comment>
<keyword evidence="5" id="KW-0931">ER-Golgi transport</keyword>
<keyword evidence="3 5" id="KW-1133">Transmembrane helix</keyword>
<dbReference type="OrthoDB" id="5541786at2759"/>
<dbReference type="PANTHER" id="PTHR10984">
    <property type="entry name" value="ENDOPLASMIC RETICULUM-GOLGI INTERMEDIATE COMPARTMENT PROTEIN"/>
    <property type="match status" value="1"/>
</dbReference>